<keyword evidence="2" id="KW-1185">Reference proteome</keyword>
<protein>
    <submittedName>
        <fullName evidence="1">Uncharacterized protein</fullName>
    </submittedName>
</protein>
<evidence type="ECO:0000313" key="2">
    <source>
        <dbReference type="Proteomes" id="UP001140502"/>
    </source>
</evidence>
<gene>
    <name evidence="1" type="ORF">N0V84_010561</name>
</gene>
<sequence length="972" mass="108472">MANLSNVTASLVSAKNENTLALVNINLDVSWHRGTPPAEFLPIGSALAPWRKTEAEDGELHKTACRLGFLFNELVPETPNLIRSYGTRASEIMESPNINPRGTWEDGPFRDFVGADGTCIWAAATSIPASLSTFLLACMLARAWDAKKATSIWAELVHERVAHVQAQIDMNKVVNPHTEMAIRQNISRADLARWDASARAWLRRADQSMVRYHDQFQLIMKNVKTPFVDPGSTFEKVTRGWIRSMKVLDDLLQNVPQEVPDRAVLMAISAWHLYPDLLVCQDKTTKVTLGDPLFPQAAILTLGLEPRDSRSDNLCQWSLALSHLRYYGGPVKVRSEEAFQRVSFQELWVVALGALLRQWQLPSSSLEASIIWFKRLGEVIKTSSAPSSPELSWILKFCDVAASIDRPDATESDPKMQLVRFGWWKATRLFGSGAAIQPPYFGLCKLSVIRELQGDDHLELGFQYIRQIASQLNLEPEDAIAVYSIKIGEGTHVEWATILPVDPISVGGSASDGKAETPKINARWVCYQTQDGLEPHSILDERRRHIERSGELCTIVHEANFAQAISYKHRNIDMMAVTWEEPPPLFGGHTAPTRFRALPSGIAALGATEFQSNAKRRKIVREPSGVKHGTYPGPLNSSGEGSGRLRELYCASTDFLISVRALELATIIYRQLPTATVSLKVIDQELPKAHWIPARLRAVRNGEFRQALSMSVEDESGMLSRCHVFAAIAMFESGYLNIDTEQLLEVVALCSEDSIFVSGILLSDPVTECTGINMRHLVGNIGQAGMVFMVAPMSPQIRAPKYDAMMARQHTYDGKCTDKFKGTSLHLSFTDWKFALDWNNTGEIDQQVFLMESVISVQDKGQWVADIDVLELERSEAKVVQFRCDCYRDTPPPASEDILSLESWEEILDPPPSVGVIRSNRNWVARLAAITILAQQSHENAVVVVGNEPICWKCLEDLYSEPEPCFPSFIIH</sequence>
<dbReference type="AlphaFoldDB" id="A0A9W8TDM0"/>
<organism evidence="1 2">
    <name type="scientific">Fusarium piperis</name>
    <dbReference type="NCBI Taxonomy" id="1435070"/>
    <lineage>
        <taxon>Eukaryota</taxon>
        <taxon>Fungi</taxon>
        <taxon>Dikarya</taxon>
        <taxon>Ascomycota</taxon>
        <taxon>Pezizomycotina</taxon>
        <taxon>Sordariomycetes</taxon>
        <taxon>Hypocreomycetidae</taxon>
        <taxon>Hypocreales</taxon>
        <taxon>Nectriaceae</taxon>
        <taxon>Fusarium</taxon>
        <taxon>Fusarium solani species complex</taxon>
    </lineage>
</organism>
<comment type="caution">
    <text evidence="1">The sequence shown here is derived from an EMBL/GenBank/DDBJ whole genome shotgun (WGS) entry which is preliminary data.</text>
</comment>
<name>A0A9W8TDM0_9HYPO</name>
<reference evidence="1" key="1">
    <citation type="submission" date="2022-10" db="EMBL/GenBank/DDBJ databases">
        <title>Tapping the CABI collections for fungal endophytes: first genome assemblies for Collariella, Neodidymelliopsis, Ascochyta clinopodiicola, Didymella pomorum, Didymosphaeria variabile, Neocosmospora piperis and Neocucurbitaria cava.</title>
        <authorList>
            <person name="Hill R."/>
        </authorList>
    </citation>
    <scope>NUCLEOTIDE SEQUENCE</scope>
    <source>
        <strain evidence="1">IMI 366586</strain>
    </source>
</reference>
<proteinExistence type="predicted"/>
<evidence type="ECO:0000313" key="1">
    <source>
        <dbReference type="EMBL" id="KAJ4311199.1"/>
    </source>
</evidence>
<dbReference type="EMBL" id="JAPEUR010000341">
    <property type="protein sequence ID" value="KAJ4311199.1"/>
    <property type="molecule type" value="Genomic_DNA"/>
</dbReference>
<dbReference type="OrthoDB" id="5354164at2759"/>
<dbReference type="Proteomes" id="UP001140502">
    <property type="component" value="Unassembled WGS sequence"/>
</dbReference>
<accession>A0A9W8TDM0</accession>